<protein>
    <submittedName>
        <fullName evidence="3">Triacylglycerol lipase 3</fullName>
    </submittedName>
</protein>
<comment type="caution">
    <text evidence="3">The sequence shown here is derived from an EMBL/GenBank/DDBJ whole genome shotgun (WGS) entry which is preliminary data.</text>
</comment>
<dbReference type="InterPro" id="IPR029058">
    <property type="entry name" value="AB_hydrolase_fold"/>
</dbReference>
<dbReference type="OrthoDB" id="408631at2759"/>
<dbReference type="Proteomes" id="UP000298030">
    <property type="component" value="Unassembled WGS sequence"/>
</dbReference>
<dbReference type="STRING" id="71717.A0A4Y7TH23"/>
<dbReference type="PANTHER" id="PTHR11559">
    <property type="entry name" value="CARBOXYLESTERASE"/>
    <property type="match status" value="1"/>
</dbReference>
<dbReference type="Pfam" id="PF00135">
    <property type="entry name" value="COesterase"/>
    <property type="match status" value="2"/>
</dbReference>
<evidence type="ECO:0000259" key="2">
    <source>
        <dbReference type="Pfam" id="PF00135"/>
    </source>
</evidence>
<gene>
    <name evidence="3" type="ORF">FA13DRAFT_1790490</name>
</gene>
<dbReference type="SUPFAM" id="SSF53474">
    <property type="entry name" value="alpha/beta-Hydrolases"/>
    <property type="match status" value="1"/>
</dbReference>
<evidence type="ECO:0000313" key="4">
    <source>
        <dbReference type="Proteomes" id="UP000298030"/>
    </source>
</evidence>
<keyword evidence="4" id="KW-1185">Reference proteome</keyword>
<proteinExistence type="predicted"/>
<organism evidence="3 4">
    <name type="scientific">Coprinellus micaceus</name>
    <name type="common">Glistening ink-cap mushroom</name>
    <name type="synonym">Coprinus micaceus</name>
    <dbReference type="NCBI Taxonomy" id="71717"/>
    <lineage>
        <taxon>Eukaryota</taxon>
        <taxon>Fungi</taxon>
        <taxon>Dikarya</taxon>
        <taxon>Basidiomycota</taxon>
        <taxon>Agaricomycotina</taxon>
        <taxon>Agaricomycetes</taxon>
        <taxon>Agaricomycetidae</taxon>
        <taxon>Agaricales</taxon>
        <taxon>Agaricineae</taxon>
        <taxon>Psathyrellaceae</taxon>
        <taxon>Coprinellus</taxon>
    </lineage>
</organism>
<accession>A0A4Y7TH23</accession>
<evidence type="ECO:0000256" key="1">
    <source>
        <dbReference type="SAM" id="SignalP"/>
    </source>
</evidence>
<sequence>MLKSFLFCSLAFSGLAHALPQVKLGKTVVSGRAVSDAVEFFGGIPYAEPPLGALRLHPPVLKTRLSTPSFNASSHGKACIQPLVDDLTTLSEDCLTVSIWRPAGLSAKDKVPILFWTYGGAYQVGSSGKEDGANLVARSVARGTPIIYVSFNHRLGSLGFPQGQEGAFFVNLGFTPEARSDCEATVEDRRVVNLGIQDHTAALEWIHANIRFFGGDASKVTAFGESSGSVVISIQYLNPGFARLVRGAIFESGQLNCLPNYEAAENEQAWQALVGNLPSCASIATSGNTLACVRNATTEEVTAAVLASWSNPWAPVIDKGKGSVYPDYATNIYAKGRFARIPFIAGSNLDEGTAFTAHDELNDEALKTLLVGQNGPALPGSERALEKAVDGILELYPDDPQVGSPYGTGDELFGLPSSYKRLSSIYNDLVFLAPRRQWSQAAAHFGVKSYGYQFSHPQGTPVLGVTHGAEIAYVHGSVDPSDSAGQTFSNVVMDYWISFTVSLDPNDGRGSERPIWPRYTEQNIVLLQLEGGNTTLLKDDFRKEQNKFLIQSAPALRR</sequence>
<feature type="domain" description="Carboxylesterase type B" evidence="2">
    <location>
        <begin position="193"/>
        <end position="542"/>
    </location>
</feature>
<dbReference type="InterPro" id="IPR050309">
    <property type="entry name" value="Type-B_Carboxylest/Lipase"/>
</dbReference>
<dbReference type="EMBL" id="QPFP01000014">
    <property type="protein sequence ID" value="TEB32799.1"/>
    <property type="molecule type" value="Genomic_DNA"/>
</dbReference>
<feature type="signal peptide" evidence="1">
    <location>
        <begin position="1"/>
        <end position="18"/>
    </location>
</feature>
<dbReference type="InterPro" id="IPR019819">
    <property type="entry name" value="Carboxylesterase_B_CS"/>
</dbReference>
<reference evidence="3 4" key="1">
    <citation type="journal article" date="2019" name="Nat. Ecol. Evol.">
        <title>Megaphylogeny resolves global patterns of mushroom evolution.</title>
        <authorList>
            <person name="Varga T."/>
            <person name="Krizsan K."/>
            <person name="Foldi C."/>
            <person name="Dima B."/>
            <person name="Sanchez-Garcia M."/>
            <person name="Sanchez-Ramirez S."/>
            <person name="Szollosi G.J."/>
            <person name="Szarkandi J.G."/>
            <person name="Papp V."/>
            <person name="Albert L."/>
            <person name="Andreopoulos W."/>
            <person name="Angelini C."/>
            <person name="Antonin V."/>
            <person name="Barry K.W."/>
            <person name="Bougher N.L."/>
            <person name="Buchanan P."/>
            <person name="Buyck B."/>
            <person name="Bense V."/>
            <person name="Catcheside P."/>
            <person name="Chovatia M."/>
            <person name="Cooper J."/>
            <person name="Damon W."/>
            <person name="Desjardin D."/>
            <person name="Finy P."/>
            <person name="Geml J."/>
            <person name="Haridas S."/>
            <person name="Hughes K."/>
            <person name="Justo A."/>
            <person name="Karasinski D."/>
            <person name="Kautmanova I."/>
            <person name="Kiss B."/>
            <person name="Kocsube S."/>
            <person name="Kotiranta H."/>
            <person name="LaButti K.M."/>
            <person name="Lechner B.E."/>
            <person name="Liimatainen K."/>
            <person name="Lipzen A."/>
            <person name="Lukacs Z."/>
            <person name="Mihaltcheva S."/>
            <person name="Morgado L.N."/>
            <person name="Niskanen T."/>
            <person name="Noordeloos M.E."/>
            <person name="Ohm R.A."/>
            <person name="Ortiz-Santana B."/>
            <person name="Ovrebo C."/>
            <person name="Racz N."/>
            <person name="Riley R."/>
            <person name="Savchenko A."/>
            <person name="Shiryaev A."/>
            <person name="Soop K."/>
            <person name="Spirin V."/>
            <person name="Szebenyi C."/>
            <person name="Tomsovsky M."/>
            <person name="Tulloss R.E."/>
            <person name="Uehling J."/>
            <person name="Grigoriev I.V."/>
            <person name="Vagvolgyi C."/>
            <person name="Papp T."/>
            <person name="Martin F.M."/>
            <person name="Miettinen O."/>
            <person name="Hibbett D.S."/>
            <person name="Nagy L.G."/>
        </authorList>
    </citation>
    <scope>NUCLEOTIDE SEQUENCE [LARGE SCALE GENOMIC DNA]</scope>
    <source>
        <strain evidence="3 4">FP101781</strain>
    </source>
</reference>
<feature type="domain" description="Carboxylesterase type B" evidence="2">
    <location>
        <begin position="24"/>
        <end position="173"/>
    </location>
</feature>
<dbReference type="InterPro" id="IPR002018">
    <property type="entry name" value="CarbesteraseB"/>
</dbReference>
<evidence type="ECO:0000313" key="3">
    <source>
        <dbReference type="EMBL" id="TEB32799.1"/>
    </source>
</evidence>
<keyword evidence="1" id="KW-0732">Signal</keyword>
<name>A0A4Y7TH23_COPMI</name>
<dbReference type="AlphaFoldDB" id="A0A4Y7TH23"/>
<dbReference type="Gene3D" id="3.40.50.1820">
    <property type="entry name" value="alpha/beta hydrolase"/>
    <property type="match status" value="1"/>
</dbReference>
<dbReference type="PROSITE" id="PS00941">
    <property type="entry name" value="CARBOXYLESTERASE_B_2"/>
    <property type="match status" value="1"/>
</dbReference>
<feature type="chain" id="PRO_5021286730" evidence="1">
    <location>
        <begin position="19"/>
        <end position="558"/>
    </location>
</feature>